<sequence>MSSPQAFVPPLVTEYVNNSLPNELGVTSIPAHPDILNGTNCENPVVADYKPPSEVDVLIVGGGPVGLMTGAYLARQGITFRILDQSPHPLIVGRADGIQPRVAEVFRQIGLIDEVSPLGPGINNTIVYKNGKQCIFVESHHAHVDEGRYRGLHVVTQTEIEQMLIRDLSRHDILVERPTTLSSYTFDENAGPEVTHPIRGHITTRGKENSDEVISARFLVGCDGAHSMIRKSLPIEFKGITTDLHWGIIDAVFETNFPHKWIFGTVLNSEHGGCLIIPRERDMARLYVQLNPEPGQKFDKSKWDPQSCMVQINKIFAPYYVKYAGPIDWYTILTINERVASSFTYKDRIFIAGDSGHVHSAKGAFGLNTGVMDAQNLAWKLGALVKNIAKPGLLATYDLERRENALRAVRTSARYLRFVGNCTFHNLDGSEMTDIDETKIVRAPGEDPHVAFFRQFAQENTRFLIGLDIDYHTNVINQQVEGITGIRCGYRAPDPRVALSRTSVGRLSDAMGRPDQWCLLVFGSNLSETIAPHLHILDRYLAAEDTFYNKYSHVDLFQIVVAVRDRPSVAEKRMKQFPFLSKHASLVFDDQLPPGIFGADAHSMYGIDHNEGGIVVVRPDTFVGTGVYVKDVAKLGAYFSGFLL</sequence>
<keyword evidence="8" id="KW-1185">Reference proteome</keyword>
<dbReference type="GO" id="GO:0016709">
    <property type="term" value="F:oxidoreductase activity, acting on paired donors, with incorporation or reduction of molecular oxygen, NAD(P)H as one donor, and incorporation of one atom of oxygen"/>
    <property type="evidence" value="ECO:0007669"/>
    <property type="project" value="UniProtKB-ARBA"/>
</dbReference>
<dbReference type="InterPro" id="IPR050641">
    <property type="entry name" value="RIFMO-like"/>
</dbReference>
<keyword evidence="3" id="KW-0274">FAD</keyword>
<reference evidence="7" key="1">
    <citation type="submission" date="2020-11" db="EMBL/GenBank/DDBJ databases">
        <authorList>
            <consortium name="DOE Joint Genome Institute"/>
            <person name="Ahrendt S."/>
            <person name="Riley R."/>
            <person name="Andreopoulos W."/>
            <person name="Labutti K."/>
            <person name="Pangilinan J."/>
            <person name="Ruiz-Duenas F.J."/>
            <person name="Barrasa J.M."/>
            <person name="Sanchez-Garcia M."/>
            <person name="Camarero S."/>
            <person name="Miyauchi S."/>
            <person name="Serrano A."/>
            <person name="Linde D."/>
            <person name="Babiker R."/>
            <person name="Drula E."/>
            <person name="Ayuso-Fernandez I."/>
            <person name="Pacheco R."/>
            <person name="Padilla G."/>
            <person name="Ferreira P."/>
            <person name="Barriuso J."/>
            <person name="Kellner H."/>
            <person name="Castanera R."/>
            <person name="Alfaro M."/>
            <person name="Ramirez L."/>
            <person name="Pisabarro A.G."/>
            <person name="Kuo A."/>
            <person name="Tritt A."/>
            <person name="Lipzen A."/>
            <person name="He G."/>
            <person name="Yan M."/>
            <person name="Ng V."/>
            <person name="Cullen D."/>
            <person name="Martin F."/>
            <person name="Rosso M.-N."/>
            <person name="Henrissat B."/>
            <person name="Hibbett D."/>
            <person name="Martinez A.T."/>
            <person name="Grigoriev I.V."/>
        </authorList>
    </citation>
    <scope>NUCLEOTIDE SEQUENCE</scope>
    <source>
        <strain evidence="7">AH 40177</strain>
    </source>
</reference>
<dbReference type="PRINTS" id="PR00420">
    <property type="entry name" value="RNGMNOXGNASE"/>
</dbReference>
<keyword evidence="4" id="KW-0560">Oxidoreductase</keyword>
<feature type="domain" description="FAD-binding" evidence="5">
    <location>
        <begin position="54"/>
        <end position="411"/>
    </location>
</feature>
<comment type="caution">
    <text evidence="7">The sequence shown here is derived from an EMBL/GenBank/DDBJ whole genome shotgun (WGS) entry which is preliminary data.</text>
</comment>
<accession>A0A9P5PBS6</accession>
<evidence type="ECO:0000256" key="1">
    <source>
        <dbReference type="ARBA" id="ARBA00007801"/>
    </source>
</evidence>
<keyword evidence="2" id="KW-0285">Flavoprotein</keyword>
<evidence type="ECO:0000256" key="4">
    <source>
        <dbReference type="ARBA" id="ARBA00023002"/>
    </source>
</evidence>
<proteinExistence type="inferred from homology"/>
<dbReference type="GO" id="GO:0071949">
    <property type="term" value="F:FAD binding"/>
    <property type="evidence" value="ECO:0007669"/>
    <property type="project" value="InterPro"/>
</dbReference>
<evidence type="ECO:0000259" key="5">
    <source>
        <dbReference type="Pfam" id="PF01494"/>
    </source>
</evidence>
<protein>
    <submittedName>
        <fullName evidence="7">FAD binding domain-containing protein</fullName>
    </submittedName>
</protein>
<dbReference type="OrthoDB" id="1716816at2759"/>
<name>A0A9P5PBS6_9AGAR</name>
<dbReference type="Pfam" id="PF07976">
    <property type="entry name" value="Phe_hydrox_dim"/>
    <property type="match status" value="1"/>
</dbReference>
<feature type="domain" description="Phenol hydroxylase-like C-terminal dimerisation" evidence="6">
    <location>
        <begin position="470"/>
        <end position="643"/>
    </location>
</feature>
<dbReference type="InterPro" id="IPR038220">
    <property type="entry name" value="PHOX_C_sf"/>
</dbReference>
<dbReference type="Gene3D" id="3.40.30.20">
    <property type="match status" value="1"/>
</dbReference>
<dbReference type="SUPFAM" id="SSF54373">
    <property type="entry name" value="FAD-linked reductases, C-terminal domain"/>
    <property type="match status" value="1"/>
</dbReference>
<dbReference type="InterPro" id="IPR036188">
    <property type="entry name" value="FAD/NAD-bd_sf"/>
</dbReference>
<dbReference type="EMBL" id="JADNRY010000181">
    <property type="protein sequence ID" value="KAF9062151.1"/>
    <property type="molecule type" value="Genomic_DNA"/>
</dbReference>
<evidence type="ECO:0000259" key="6">
    <source>
        <dbReference type="Pfam" id="PF07976"/>
    </source>
</evidence>
<dbReference type="SUPFAM" id="SSF51905">
    <property type="entry name" value="FAD/NAD(P)-binding domain"/>
    <property type="match status" value="1"/>
</dbReference>
<dbReference type="SUPFAM" id="SSF52833">
    <property type="entry name" value="Thioredoxin-like"/>
    <property type="match status" value="1"/>
</dbReference>
<evidence type="ECO:0000313" key="7">
    <source>
        <dbReference type="EMBL" id="KAF9062151.1"/>
    </source>
</evidence>
<dbReference type="InterPro" id="IPR012941">
    <property type="entry name" value="Phe_hydrox_C_dim_dom"/>
</dbReference>
<comment type="similarity">
    <text evidence="1">Belongs to the PheA/TfdB FAD monooxygenase family.</text>
</comment>
<evidence type="ECO:0000256" key="2">
    <source>
        <dbReference type="ARBA" id="ARBA00022630"/>
    </source>
</evidence>
<organism evidence="7 8">
    <name type="scientific">Rhodocollybia butyracea</name>
    <dbReference type="NCBI Taxonomy" id="206335"/>
    <lineage>
        <taxon>Eukaryota</taxon>
        <taxon>Fungi</taxon>
        <taxon>Dikarya</taxon>
        <taxon>Basidiomycota</taxon>
        <taxon>Agaricomycotina</taxon>
        <taxon>Agaricomycetes</taxon>
        <taxon>Agaricomycetidae</taxon>
        <taxon>Agaricales</taxon>
        <taxon>Marasmiineae</taxon>
        <taxon>Omphalotaceae</taxon>
        <taxon>Rhodocollybia</taxon>
    </lineage>
</organism>
<dbReference type="PANTHER" id="PTHR43004">
    <property type="entry name" value="TRK SYSTEM POTASSIUM UPTAKE PROTEIN"/>
    <property type="match status" value="1"/>
</dbReference>
<dbReference type="Gene3D" id="3.50.50.60">
    <property type="entry name" value="FAD/NAD(P)-binding domain"/>
    <property type="match status" value="1"/>
</dbReference>
<dbReference type="Proteomes" id="UP000772434">
    <property type="component" value="Unassembled WGS sequence"/>
</dbReference>
<evidence type="ECO:0000313" key="8">
    <source>
        <dbReference type="Proteomes" id="UP000772434"/>
    </source>
</evidence>
<dbReference type="InterPro" id="IPR002938">
    <property type="entry name" value="FAD-bd"/>
</dbReference>
<dbReference type="Pfam" id="PF01494">
    <property type="entry name" value="FAD_binding_3"/>
    <property type="match status" value="1"/>
</dbReference>
<dbReference type="PANTHER" id="PTHR43004:SF20">
    <property type="entry name" value="2-MONOOXYGENASE, PUTATIVE (AFU_ORTHOLOGUE AFUA_1G13660)-RELATED"/>
    <property type="match status" value="1"/>
</dbReference>
<dbReference type="AlphaFoldDB" id="A0A9P5PBS6"/>
<gene>
    <name evidence="7" type="ORF">BDP27DRAFT_1337110</name>
</gene>
<evidence type="ECO:0000256" key="3">
    <source>
        <dbReference type="ARBA" id="ARBA00022827"/>
    </source>
</evidence>
<dbReference type="InterPro" id="IPR036249">
    <property type="entry name" value="Thioredoxin-like_sf"/>
</dbReference>
<dbReference type="Gene3D" id="3.30.9.10">
    <property type="entry name" value="D-Amino Acid Oxidase, subunit A, domain 2"/>
    <property type="match status" value="1"/>
</dbReference>